<dbReference type="OrthoDB" id="9770036at2"/>
<name>A0A4R5MKF4_9SPHI</name>
<keyword evidence="5 7" id="KW-1133">Transmembrane helix</keyword>
<feature type="transmembrane region" description="Helical" evidence="7">
    <location>
        <begin position="374"/>
        <end position="393"/>
    </location>
</feature>
<accession>A0A4R5MKF4</accession>
<dbReference type="Proteomes" id="UP000295668">
    <property type="component" value="Unassembled WGS sequence"/>
</dbReference>
<keyword evidence="3" id="KW-1003">Cell membrane</keyword>
<keyword evidence="6 7" id="KW-0472">Membrane</keyword>
<dbReference type="PANTHER" id="PTHR30489">
    <property type="entry name" value="LIPOPROTEIN-RELEASING SYSTEM TRANSMEMBRANE PROTEIN LOLE"/>
    <property type="match status" value="1"/>
</dbReference>
<evidence type="ECO:0000313" key="10">
    <source>
        <dbReference type="EMBL" id="TDG35569.1"/>
    </source>
</evidence>
<dbReference type="GO" id="GO:0044874">
    <property type="term" value="P:lipoprotein localization to outer membrane"/>
    <property type="evidence" value="ECO:0007669"/>
    <property type="project" value="TreeGrafter"/>
</dbReference>
<proteinExistence type="inferred from homology"/>
<dbReference type="Pfam" id="PF12704">
    <property type="entry name" value="MacB_PCD"/>
    <property type="match status" value="1"/>
</dbReference>
<evidence type="ECO:0000256" key="7">
    <source>
        <dbReference type="SAM" id="Phobius"/>
    </source>
</evidence>
<comment type="subcellular location">
    <subcellularLocation>
        <location evidence="1">Cell membrane</location>
        <topology evidence="1">Multi-pass membrane protein</topology>
    </subcellularLocation>
</comment>
<comment type="caution">
    <text evidence="10">The sequence shown here is derived from an EMBL/GenBank/DDBJ whole genome shotgun (WGS) entry which is preliminary data.</text>
</comment>
<evidence type="ECO:0000256" key="6">
    <source>
        <dbReference type="ARBA" id="ARBA00023136"/>
    </source>
</evidence>
<evidence type="ECO:0000313" key="11">
    <source>
        <dbReference type="Proteomes" id="UP000295668"/>
    </source>
</evidence>
<reference evidence="10 11" key="1">
    <citation type="submission" date="2019-02" db="EMBL/GenBank/DDBJ databases">
        <title>Pedobacter sp. nov., a novel speices isolated from soil of pinguins habitat in Antarcitica.</title>
        <authorList>
            <person name="He R.-H."/>
        </authorList>
    </citation>
    <scope>NUCLEOTIDE SEQUENCE [LARGE SCALE GENOMIC DNA]</scope>
    <source>
        <strain evidence="10 11">E01020</strain>
    </source>
</reference>
<evidence type="ECO:0000256" key="4">
    <source>
        <dbReference type="ARBA" id="ARBA00022692"/>
    </source>
</evidence>
<comment type="similarity">
    <text evidence="2">Belongs to the ABC-4 integral membrane protein family. LolC/E subfamily.</text>
</comment>
<evidence type="ECO:0000256" key="1">
    <source>
        <dbReference type="ARBA" id="ARBA00004651"/>
    </source>
</evidence>
<dbReference type="InterPro" id="IPR025857">
    <property type="entry name" value="MacB_PCD"/>
</dbReference>
<keyword evidence="11" id="KW-1185">Reference proteome</keyword>
<evidence type="ECO:0000259" key="9">
    <source>
        <dbReference type="Pfam" id="PF12704"/>
    </source>
</evidence>
<feature type="domain" description="MacB-like periplasmic core" evidence="9">
    <location>
        <begin position="22"/>
        <end position="253"/>
    </location>
</feature>
<dbReference type="GO" id="GO:0098797">
    <property type="term" value="C:plasma membrane protein complex"/>
    <property type="evidence" value="ECO:0007669"/>
    <property type="project" value="TreeGrafter"/>
</dbReference>
<dbReference type="AlphaFoldDB" id="A0A4R5MKF4"/>
<evidence type="ECO:0000256" key="2">
    <source>
        <dbReference type="ARBA" id="ARBA00005236"/>
    </source>
</evidence>
<feature type="transmembrane region" description="Helical" evidence="7">
    <location>
        <begin position="20"/>
        <end position="43"/>
    </location>
</feature>
<dbReference type="Pfam" id="PF02687">
    <property type="entry name" value="FtsX"/>
    <property type="match status" value="1"/>
</dbReference>
<keyword evidence="4 7" id="KW-0812">Transmembrane</keyword>
<organism evidence="10 11">
    <name type="scientific">Pedobacter changchengzhani</name>
    <dbReference type="NCBI Taxonomy" id="2529274"/>
    <lineage>
        <taxon>Bacteria</taxon>
        <taxon>Pseudomonadati</taxon>
        <taxon>Bacteroidota</taxon>
        <taxon>Sphingobacteriia</taxon>
        <taxon>Sphingobacteriales</taxon>
        <taxon>Sphingobacteriaceae</taxon>
        <taxon>Pedobacter</taxon>
    </lineage>
</organism>
<evidence type="ECO:0000256" key="5">
    <source>
        <dbReference type="ARBA" id="ARBA00022989"/>
    </source>
</evidence>
<dbReference type="RefSeq" id="WP_133263179.1">
    <property type="nucleotide sequence ID" value="NZ_SJCY01000009.1"/>
</dbReference>
<dbReference type="PANTHER" id="PTHR30489:SF0">
    <property type="entry name" value="LIPOPROTEIN-RELEASING SYSTEM TRANSMEMBRANE PROTEIN LOLE"/>
    <property type="match status" value="1"/>
</dbReference>
<evidence type="ECO:0000256" key="3">
    <source>
        <dbReference type="ARBA" id="ARBA00022475"/>
    </source>
</evidence>
<protein>
    <submittedName>
        <fullName evidence="10">ABC transporter permease</fullName>
    </submittedName>
</protein>
<feature type="domain" description="ABC3 transporter permease C-terminal" evidence="8">
    <location>
        <begin position="282"/>
        <end position="401"/>
    </location>
</feature>
<evidence type="ECO:0000259" key="8">
    <source>
        <dbReference type="Pfam" id="PF02687"/>
    </source>
</evidence>
<dbReference type="EMBL" id="SJCY01000009">
    <property type="protein sequence ID" value="TDG35569.1"/>
    <property type="molecule type" value="Genomic_DNA"/>
</dbReference>
<dbReference type="InterPro" id="IPR051447">
    <property type="entry name" value="Lipoprotein-release_system"/>
</dbReference>
<dbReference type="InterPro" id="IPR003838">
    <property type="entry name" value="ABC3_permease_C"/>
</dbReference>
<feature type="transmembrane region" description="Helical" evidence="7">
    <location>
        <begin position="278"/>
        <end position="299"/>
    </location>
</feature>
<gene>
    <name evidence="10" type="ORF">EZJ43_13170</name>
</gene>
<sequence length="407" mass="44057">MNINTDIAKTYIFAGKKQTAVAGMGVLLGMAIYIFMNCLMLALDRSSTSVIFKNNAHIRVYKEDKMSKPLVNDSTAKYLIINPKVLPKSNTIINPNQVTETILKNKNVTVVTPQVNSSVFYNNGKSQISGIAVGVKPAEANAMYNINSTIVSGDFKSLTSNPNGIVIGVGISTKMNLVVGNNLNLTSAKGVNRTFKVVGIFRSNVRTLDDSKSYINLASAQQLQKEGALYITDITVNIKNPDDAKAVGDEISQVTGYKAESWQEANNSMVTGNKMRNIVGSLVSSLILLVAGFGIYNILNMTVSQKINDIAILKAMGFRGKDVVRIFVTQALAVGILGVIGGVLLATVLISVLQHVYVGGDIGYFPIEFDGSRFLRGIFFGLIITFFAGYFPARKAAKVDPVEIFRK</sequence>
<feature type="transmembrane region" description="Helical" evidence="7">
    <location>
        <begin position="326"/>
        <end position="353"/>
    </location>
</feature>